<sequence>MTGIGYDTSLDPTLLRIAALHIDLDFSDPLRDATNLTCVLRALGPVLHRVPELLAITGLRHIDRDGGHPMYHLARLLTYESCGDTISPFLTEPGDETQTQTVLYTMSTTVESVAWWDPSSHRPDPRAGYLHADVHGVHTVITAQRWTSGQPDAHQMETLRAHSTHPAIVLATRPSTAPRGARHARPAWDDDRLAELRNKHQWRELLSRDDRAIA</sequence>
<evidence type="ECO:0000313" key="1">
    <source>
        <dbReference type="EMBL" id="MBA8924499.1"/>
    </source>
</evidence>
<dbReference type="EMBL" id="JACJID010000001">
    <property type="protein sequence ID" value="MBA8924499.1"/>
    <property type="molecule type" value="Genomic_DNA"/>
</dbReference>
<name>A0ABR6BC98_9PSEU</name>
<organism evidence="1 2">
    <name type="scientific">Kutzneria viridogrisea</name>
    <dbReference type="NCBI Taxonomy" id="47990"/>
    <lineage>
        <taxon>Bacteria</taxon>
        <taxon>Bacillati</taxon>
        <taxon>Actinomycetota</taxon>
        <taxon>Actinomycetes</taxon>
        <taxon>Pseudonocardiales</taxon>
        <taxon>Pseudonocardiaceae</taxon>
        <taxon>Kutzneria</taxon>
    </lineage>
</organism>
<evidence type="ECO:0000313" key="2">
    <source>
        <dbReference type="Proteomes" id="UP000517916"/>
    </source>
</evidence>
<protein>
    <submittedName>
        <fullName evidence="1">Uncharacterized protein</fullName>
    </submittedName>
</protein>
<accession>A0ABR6BC98</accession>
<proteinExistence type="predicted"/>
<dbReference type="Proteomes" id="UP000517916">
    <property type="component" value="Unassembled WGS sequence"/>
</dbReference>
<gene>
    <name evidence="1" type="ORF">BC739_001696</name>
</gene>
<comment type="caution">
    <text evidence="1">The sequence shown here is derived from an EMBL/GenBank/DDBJ whole genome shotgun (WGS) entry which is preliminary data.</text>
</comment>
<keyword evidence="2" id="KW-1185">Reference proteome</keyword>
<dbReference type="RefSeq" id="WP_182836790.1">
    <property type="nucleotide sequence ID" value="NZ_BAAABQ010000078.1"/>
</dbReference>
<reference evidence="1 2" key="1">
    <citation type="submission" date="2020-08" db="EMBL/GenBank/DDBJ databases">
        <title>Genomic Encyclopedia of Archaeal and Bacterial Type Strains, Phase II (KMG-II): from individual species to whole genera.</title>
        <authorList>
            <person name="Goeker M."/>
        </authorList>
    </citation>
    <scope>NUCLEOTIDE SEQUENCE [LARGE SCALE GENOMIC DNA]</scope>
    <source>
        <strain evidence="1 2">DSM 43850</strain>
    </source>
</reference>